<evidence type="ECO:0000313" key="1">
    <source>
        <dbReference type="EMBL" id="TJZ61837.1"/>
    </source>
</evidence>
<protein>
    <submittedName>
        <fullName evidence="1">Discoidin domain-containing protein</fullName>
    </submittedName>
</protein>
<name>A0A4U0P3C9_9SPHI</name>
<proteinExistence type="predicted"/>
<evidence type="ECO:0000313" key="2">
    <source>
        <dbReference type="Proteomes" id="UP000306808"/>
    </source>
</evidence>
<reference evidence="1 2" key="1">
    <citation type="submission" date="2019-04" db="EMBL/GenBank/DDBJ databases">
        <title>Sphingobacterium olei sp. nov., isolated from oil-contaminated soil.</title>
        <authorList>
            <person name="Liu B."/>
        </authorList>
    </citation>
    <scope>NUCLEOTIDE SEQUENCE [LARGE SCALE GENOMIC DNA]</scope>
    <source>
        <strain evidence="1 2">HAL-9</strain>
    </source>
</reference>
<dbReference type="PROSITE" id="PS51257">
    <property type="entry name" value="PROKAR_LIPOPROTEIN"/>
    <property type="match status" value="1"/>
</dbReference>
<accession>A0A4U0P3C9</accession>
<keyword evidence="2" id="KW-1185">Reference proteome</keyword>
<dbReference type="Gene3D" id="2.60.120.260">
    <property type="entry name" value="Galactose-binding domain-like"/>
    <property type="match status" value="1"/>
</dbReference>
<organism evidence="1 2">
    <name type="scientific">Sphingobacterium olei</name>
    <dbReference type="NCBI Taxonomy" id="2571155"/>
    <lineage>
        <taxon>Bacteria</taxon>
        <taxon>Pseudomonadati</taxon>
        <taxon>Bacteroidota</taxon>
        <taxon>Sphingobacteriia</taxon>
        <taxon>Sphingobacteriales</taxon>
        <taxon>Sphingobacteriaceae</taxon>
        <taxon>Sphingobacterium</taxon>
    </lineage>
</organism>
<dbReference type="Proteomes" id="UP000306808">
    <property type="component" value="Unassembled WGS sequence"/>
</dbReference>
<dbReference type="InterPro" id="IPR008979">
    <property type="entry name" value="Galactose-bd-like_sf"/>
</dbReference>
<comment type="caution">
    <text evidence="1">The sequence shown here is derived from an EMBL/GenBank/DDBJ whole genome shotgun (WGS) entry which is preliminary data.</text>
</comment>
<gene>
    <name evidence="1" type="ORF">FAZ15_04785</name>
</gene>
<dbReference type="RefSeq" id="WP_136900193.1">
    <property type="nucleotide sequence ID" value="NZ_SUME01000002.1"/>
</dbReference>
<dbReference type="OrthoDB" id="792783at2"/>
<sequence>MMKIFKIFALIVIVVYSFVACQETNLEDFDLQAGQGVQVAASTNIGTIAKTNETLTIPVNLKLSGGASKAFEVSLRINQDTVTKQIQEGKLTNVTAIASSSILIDNVAKVNYGSDVAQFEITVARTEVEKHFGKKIAIGYTIDNVGKENSVDQTQNTGIIVINTSELLTVDDIHYISLQTGGNIIEVKDRQNYSASSGGISIPLVVNLASFPSSAFSVAVAIDTDTVDALILAGTLPANTVALQEGEFTVVEKVTFPSNASEATFALDVPWTVINNNLGKQLAIVVRLESPTLHILNPEKSYTTILIDCDNVLEEDVTHLGVFSVNRDNNGGPDANEGSKKMVDNNFNNKFLQANFTGDLVCTLVFPEPQKIGAYTLTSANDAASRDPKEWNLQGSNDGINWTTIDSRSNQVFATRLLTRRFNVAYPVSYTHYRLNITAIVGGTNLFQICEWRMIKVR</sequence>
<dbReference type="SUPFAM" id="SSF49785">
    <property type="entry name" value="Galactose-binding domain-like"/>
    <property type="match status" value="1"/>
</dbReference>
<dbReference type="EMBL" id="SUME01000002">
    <property type="protein sequence ID" value="TJZ61837.1"/>
    <property type="molecule type" value="Genomic_DNA"/>
</dbReference>
<dbReference type="AlphaFoldDB" id="A0A4U0P3C9"/>